<evidence type="ECO:0008006" key="3">
    <source>
        <dbReference type="Google" id="ProtNLM"/>
    </source>
</evidence>
<dbReference type="Proteomes" id="UP000799324">
    <property type="component" value="Unassembled WGS sequence"/>
</dbReference>
<keyword evidence="2" id="KW-1185">Reference proteome</keyword>
<name>A0A6A6STQ1_9PLEO</name>
<evidence type="ECO:0000313" key="2">
    <source>
        <dbReference type="Proteomes" id="UP000799324"/>
    </source>
</evidence>
<dbReference type="EMBL" id="MU004471">
    <property type="protein sequence ID" value="KAF2649973.1"/>
    <property type="molecule type" value="Genomic_DNA"/>
</dbReference>
<sequence length="336" mass="38269">MNDFGECLERSFFERDVTNRAQWADFLDKKTLPTYLGCLLALLPNLIDLKMNIEGPGGVPIKNARKTVFNGFIECLPNTGSCQQLRDLTIPYGYLRELSGQLPNLKALRLSHVEIEDVLEDVSTNVTLPHWKLKYFKVRLDSYGISFPEVTNALQWLSKSLGSLDIETLAIAWTEDDRSFPLFEFKTDYDALFNLVIACWPGVNRLEVIPALFKSVAPSTSSVHSVTGLHDLSVPFAVLVDREFLAIDFQLSDWSERALSSIARTFPKELKTLTIQEADKNIVPWLECFFDLDDQLPDLISIGVIRRISARSEIKDTDIERLQKMFEERKICLTID</sequence>
<proteinExistence type="predicted"/>
<dbReference type="AlphaFoldDB" id="A0A6A6STQ1"/>
<evidence type="ECO:0000313" key="1">
    <source>
        <dbReference type="EMBL" id="KAF2649973.1"/>
    </source>
</evidence>
<reference evidence="1" key="1">
    <citation type="journal article" date="2020" name="Stud. Mycol.">
        <title>101 Dothideomycetes genomes: a test case for predicting lifestyles and emergence of pathogens.</title>
        <authorList>
            <person name="Haridas S."/>
            <person name="Albert R."/>
            <person name="Binder M."/>
            <person name="Bloem J."/>
            <person name="Labutti K."/>
            <person name="Salamov A."/>
            <person name="Andreopoulos B."/>
            <person name="Baker S."/>
            <person name="Barry K."/>
            <person name="Bills G."/>
            <person name="Bluhm B."/>
            <person name="Cannon C."/>
            <person name="Castanera R."/>
            <person name="Culley D."/>
            <person name="Daum C."/>
            <person name="Ezra D."/>
            <person name="Gonzalez J."/>
            <person name="Henrissat B."/>
            <person name="Kuo A."/>
            <person name="Liang C."/>
            <person name="Lipzen A."/>
            <person name="Lutzoni F."/>
            <person name="Magnuson J."/>
            <person name="Mondo S."/>
            <person name="Nolan M."/>
            <person name="Ohm R."/>
            <person name="Pangilinan J."/>
            <person name="Park H.-J."/>
            <person name="Ramirez L."/>
            <person name="Alfaro M."/>
            <person name="Sun H."/>
            <person name="Tritt A."/>
            <person name="Yoshinaga Y."/>
            <person name="Zwiers L.-H."/>
            <person name="Turgeon B."/>
            <person name="Goodwin S."/>
            <person name="Spatafora J."/>
            <person name="Crous P."/>
            <person name="Grigoriev I."/>
        </authorList>
    </citation>
    <scope>NUCLEOTIDE SEQUENCE</scope>
    <source>
        <strain evidence="1">CBS 122681</strain>
    </source>
</reference>
<organism evidence="1 2">
    <name type="scientific">Lophiostoma macrostomum CBS 122681</name>
    <dbReference type="NCBI Taxonomy" id="1314788"/>
    <lineage>
        <taxon>Eukaryota</taxon>
        <taxon>Fungi</taxon>
        <taxon>Dikarya</taxon>
        <taxon>Ascomycota</taxon>
        <taxon>Pezizomycotina</taxon>
        <taxon>Dothideomycetes</taxon>
        <taxon>Pleosporomycetidae</taxon>
        <taxon>Pleosporales</taxon>
        <taxon>Lophiostomataceae</taxon>
        <taxon>Lophiostoma</taxon>
    </lineage>
</organism>
<protein>
    <recommendedName>
        <fullName evidence="3">F-box domain-containing protein</fullName>
    </recommendedName>
</protein>
<gene>
    <name evidence="1" type="ORF">K491DRAFT_721162</name>
</gene>
<accession>A0A6A6STQ1</accession>